<dbReference type="AlphaFoldDB" id="A0A2M4DKW3"/>
<feature type="region of interest" description="Disordered" evidence="1">
    <location>
        <begin position="46"/>
        <end position="72"/>
    </location>
</feature>
<dbReference type="EMBL" id="GGFL01013987">
    <property type="protein sequence ID" value="MBW78165.1"/>
    <property type="molecule type" value="Transcribed_RNA"/>
</dbReference>
<accession>A0A2M4DKW3</accession>
<proteinExistence type="predicted"/>
<evidence type="ECO:0000256" key="1">
    <source>
        <dbReference type="SAM" id="MobiDB-lite"/>
    </source>
</evidence>
<evidence type="ECO:0000313" key="2">
    <source>
        <dbReference type="EMBL" id="MBW78165.1"/>
    </source>
</evidence>
<organism evidence="2">
    <name type="scientific">Anopheles darlingi</name>
    <name type="common">Mosquito</name>
    <dbReference type="NCBI Taxonomy" id="43151"/>
    <lineage>
        <taxon>Eukaryota</taxon>
        <taxon>Metazoa</taxon>
        <taxon>Ecdysozoa</taxon>
        <taxon>Arthropoda</taxon>
        <taxon>Hexapoda</taxon>
        <taxon>Insecta</taxon>
        <taxon>Pterygota</taxon>
        <taxon>Neoptera</taxon>
        <taxon>Endopterygota</taxon>
        <taxon>Diptera</taxon>
        <taxon>Nematocera</taxon>
        <taxon>Culicoidea</taxon>
        <taxon>Culicidae</taxon>
        <taxon>Anophelinae</taxon>
        <taxon>Anopheles</taxon>
    </lineage>
</organism>
<protein>
    <submittedName>
        <fullName evidence="2">Putative secreted protein</fullName>
    </submittedName>
</protein>
<reference evidence="2" key="1">
    <citation type="submission" date="2018-01" db="EMBL/GenBank/DDBJ databases">
        <title>An insight into the sialome of Amazonian anophelines.</title>
        <authorList>
            <person name="Ribeiro J.M."/>
            <person name="Scarpassa V."/>
            <person name="Calvo E."/>
        </authorList>
    </citation>
    <scope>NUCLEOTIDE SEQUENCE</scope>
</reference>
<sequence length="72" mass="7601">MSTVCVCVCVCVAIGQSRYGRMVAPGPGSFGCIFRSSPKYVTMGTMAGSPRVGRNQKEKGLQADAKNARKTV</sequence>
<name>A0A2M4DKW3_ANODA</name>